<sequence length="239" mass="25870">MIIGIMKSRDIGATDIQRLWRARIARELGKKEKDKVVFVWDQDGKTVDISVRIVENDGGPKYGGRDTPEEVDARRSATPWQDPVRMKWCRSRKCFVHAVPRRIAEYDFKFFVHGGDRPRLHPVYPIQPDPDHPTDMRRRFNAIQIKTTLPRAGGNGADDQGQGQGGPSASSASEAAAGSSVDATTEEQPESEGPQPQAATTTGQPESPTPQGPPTTLPATSSAASIQESVAPSTTAGEG</sequence>
<feature type="compositionally biased region" description="Basic and acidic residues" evidence="1">
    <location>
        <begin position="63"/>
        <end position="75"/>
    </location>
</feature>
<feature type="compositionally biased region" description="Polar residues" evidence="1">
    <location>
        <begin position="217"/>
        <end position="239"/>
    </location>
</feature>
<dbReference type="PhylomeDB" id="A0A0G4FRU5"/>
<dbReference type="InParanoid" id="A0A0G4FRU5"/>
<name>A0A0G4FRU5_VITBC</name>
<reference evidence="2 3" key="1">
    <citation type="submission" date="2014-11" db="EMBL/GenBank/DDBJ databases">
        <authorList>
            <person name="Zhu J."/>
            <person name="Qi W."/>
            <person name="Song R."/>
        </authorList>
    </citation>
    <scope>NUCLEOTIDE SEQUENCE [LARGE SCALE GENOMIC DNA]</scope>
</reference>
<feature type="compositionally biased region" description="Pro residues" evidence="1">
    <location>
        <begin position="207"/>
        <end position="216"/>
    </location>
</feature>
<accession>A0A0G4FRU5</accession>
<dbReference type="VEuPathDB" id="CryptoDB:Vbra_21660"/>
<protein>
    <submittedName>
        <fullName evidence="2">Uncharacterized protein</fullName>
    </submittedName>
</protein>
<evidence type="ECO:0000313" key="3">
    <source>
        <dbReference type="Proteomes" id="UP000041254"/>
    </source>
</evidence>
<proteinExistence type="predicted"/>
<feature type="region of interest" description="Disordered" evidence="1">
    <location>
        <begin position="147"/>
        <end position="239"/>
    </location>
</feature>
<organism evidence="2 3">
    <name type="scientific">Vitrella brassicaformis (strain CCMP3155)</name>
    <dbReference type="NCBI Taxonomy" id="1169540"/>
    <lineage>
        <taxon>Eukaryota</taxon>
        <taxon>Sar</taxon>
        <taxon>Alveolata</taxon>
        <taxon>Colpodellida</taxon>
        <taxon>Vitrellaceae</taxon>
        <taxon>Vitrella</taxon>
    </lineage>
</organism>
<evidence type="ECO:0000313" key="2">
    <source>
        <dbReference type="EMBL" id="CEM17392.1"/>
    </source>
</evidence>
<dbReference type="AlphaFoldDB" id="A0A0G4FRU5"/>
<feature type="compositionally biased region" description="Low complexity" evidence="1">
    <location>
        <begin position="157"/>
        <end position="183"/>
    </location>
</feature>
<dbReference type="EMBL" id="CDMY01000488">
    <property type="protein sequence ID" value="CEM17392.1"/>
    <property type="molecule type" value="Genomic_DNA"/>
</dbReference>
<evidence type="ECO:0000256" key="1">
    <source>
        <dbReference type="SAM" id="MobiDB-lite"/>
    </source>
</evidence>
<dbReference type="CDD" id="cd23767">
    <property type="entry name" value="IQCD"/>
    <property type="match status" value="1"/>
</dbReference>
<feature type="region of interest" description="Disordered" evidence="1">
    <location>
        <begin position="58"/>
        <end position="78"/>
    </location>
</feature>
<dbReference type="Proteomes" id="UP000041254">
    <property type="component" value="Unassembled WGS sequence"/>
</dbReference>
<keyword evidence="3" id="KW-1185">Reference proteome</keyword>
<gene>
    <name evidence="2" type="ORF">Vbra_21660</name>
</gene>